<dbReference type="RefSeq" id="XP_037152808.1">
    <property type="nucleotide sequence ID" value="XM_037291373.1"/>
</dbReference>
<keyword evidence="6" id="KW-1185">Reference proteome</keyword>
<feature type="compositionally biased region" description="Polar residues" evidence="3">
    <location>
        <begin position="527"/>
        <end position="544"/>
    </location>
</feature>
<accession>A0A8H6CI43</accession>
<dbReference type="InterPro" id="IPR028942">
    <property type="entry name" value="WHIM1_dom"/>
</dbReference>
<feature type="compositionally biased region" description="Polar residues" evidence="3">
    <location>
        <begin position="338"/>
        <end position="367"/>
    </location>
</feature>
<sequence>MSSSELSDISSSLSSDEGIASVPIPKGKLDHYFKQGLSATPTSPPAKKKRPPSPAHEYVLADNPDIAFLCMFRSRFSDAFPKSFPHYGPQDIERGVIDPIPGDQVERLLCALLGLVLNRKKDIEKGHYTRALEEAIQTHNSQWPRVWNGKNPLHGGGSFNKMSPEERLTLLKALAIWSLESSEAVKAIIKESYKQSRHDDDLNQPLSVQAWGRDGDKRRFWLIEGQDDTHFRLYRESNPALKNNTWRSVAGTIDEVKEVAQRLDEENTQASRRLRDRINAAVPRFEASEEKRRRRDYRLARKAQFVRPEPGFSLYEGRTRGKRPRYTYSDEEDEGSDALSTRRSNRQSGISTPAESHGPTFTASGRQVRSRHGGAYGEIMLSGQQDATGHSRIGDLDGAEHDDDEDEPVNRGLPRRAARQNRVKAKPLSGKHTEVNDSLGSMDDESDATSSGNEWDGGDEDEPDDHVDDDEEDEDVDMSDNSGAEEEGDDPRQSLVVSLRYIKSRPSPPSQDTPNVAAISEDHSIAQMPSSNSKGSSETAYSTDDLTKPLQDAPKSTQDAAHTQYSRSTATAKYAAPTDPRLQAGHSGQSTPIAPEKYHTPFHPNHSQPEEHPAPTASWSRPETGVVAPNRTQM</sequence>
<dbReference type="GeneID" id="59328853"/>
<dbReference type="PANTHER" id="PTHR42107">
    <property type="entry name" value="YALI0D24453P"/>
    <property type="match status" value="1"/>
</dbReference>
<comment type="caution">
    <text evidence="5">The sequence shown here is derived from an EMBL/GenBank/DDBJ whole genome shotgun (WGS) entry which is preliminary data.</text>
</comment>
<dbReference type="GO" id="GO:0005634">
    <property type="term" value="C:nucleus"/>
    <property type="evidence" value="ECO:0007669"/>
    <property type="project" value="UniProtKB-SubCell"/>
</dbReference>
<feature type="compositionally biased region" description="Polar residues" evidence="3">
    <location>
        <begin position="554"/>
        <end position="571"/>
    </location>
</feature>
<reference evidence="5 6" key="1">
    <citation type="journal article" date="2020" name="Genomics">
        <title>Complete, high-quality genomes from long-read metagenomic sequencing of two wolf lichen thalli reveals enigmatic genome architecture.</title>
        <authorList>
            <person name="McKenzie S.K."/>
            <person name="Walston R.F."/>
            <person name="Allen J.L."/>
        </authorList>
    </citation>
    <scope>NUCLEOTIDE SEQUENCE [LARGE SCALE GENOMIC DNA]</scope>
    <source>
        <strain evidence="5">WasteWater1</strain>
    </source>
</reference>
<name>A0A8H6CI43_9LECA</name>
<dbReference type="PANTHER" id="PTHR42107:SF1">
    <property type="entry name" value="WHIM1 DOMAIN-CONTAINING PROTEIN"/>
    <property type="match status" value="1"/>
</dbReference>
<comment type="subcellular location">
    <subcellularLocation>
        <location evidence="1">Nucleus</location>
    </subcellularLocation>
</comment>
<evidence type="ECO:0000259" key="4">
    <source>
        <dbReference type="Pfam" id="PF15612"/>
    </source>
</evidence>
<evidence type="ECO:0000256" key="2">
    <source>
        <dbReference type="ARBA" id="ARBA00023242"/>
    </source>
</evidence>
<feature type="region of interest" description="Disordered" evidence="3">
    <location>
        <begin position="384"/>
        <end position="634"/>
    </location>
</feature>
<feature type="compositionally biased region" description="Acidic residues" evidence="3">
    <location>
        <begin position="456"/>
        <end position="489"/>
    </location>
</feature>
<feature type="compositionally biased region" description="Basic residues" evidence="3">
    <location>
        <begin position="413"/>
        <end position="425"/>
    </location>
</feature>
<protein>
    <recommendedName>
        <fullName evidence="4">WHIM1 domain-containing protein</fullName>
    </recommendedName>
</protein>
<dbReference type="Pfam" id="PF15612">
    <property type="entry name" value="WHIM1"/>
    <property type="match status" value="1"/>
</dbReference>
<keyword evidence="2" id="KW-0539">Nucleus</keyword>
<feature type="compositionally biased region" description="Low complexity" evidence="3">
    <location>
        <begin position="1"/>
        <end position="21"/>
    </location>
</feature>
<evidence type="ECO:0000313" key="6">
    <source>
        <dbReference type="Proteomes" id="UP000593566"/>
    </source>
</evidence>
<feature type="region of interest" description="Disordered" evidence="3">
    <location>
        <begin position="1"/>
        <end position="56"/>
    </location>
</feature>
<evidence type="ECO:0000313" key="5">
    <source>
        <dbReference type="EMBL" id="KAF6223591.1"/>
    </source>
</evidence>
<organism evidence="5 6">
    <name type="scientific">Letharia lupina</name>
    <dbReference type="NCBI Taxonomy" id="560253"/>
    <lineage>
        <taxon>Eukaryota</taxon>
        <taxon>Fungi</taxon>
        <taxon>Dikarya</taxon>
        <taxon>Ascomycota</taxon>
        <taxon>Pezizomycotina</taxon>
        <taxon>Lecanoromycetes</taxon>
        <taxon>OSLEUM clade</taxon>
        <taxon>Lecanoromycetidae</taxon>
        <taxon>Lecanorales</taxon>
        <taxon>Lecanorineae</taxon>
        <taxon>Parmeliaceae</taxon>
        <taxon>Letharia</taxon>
    </lineage>
</organism>
<proteinExistence type="predicted"/>
<feature type="region of interest" description="Disordered" evidence="3">
    <location>
        <begin position="311"/>
        <end position="370"/>
    </location>
</feature>
<evidence type="ECO:0000256" key="1">
    <source>
        <dbReference type="ARBA" id="ARBA00004123"/>
    </source>
</evidence>
<feature type="domain" description="WHIM1" evidence="4">
    <location>
        <begin position="146"/>
        <end position="189"/>
    </location>
</feature>
<dbReference type="Proteomes" id="UP000593566">
    <property type="component" value="Unassembled WGS sequence"/>
</dbReference>
<dbReference type="EMBL" id="JACCJB010000010">
    <property type="protein sequence ID" value="KAF6223591.1"/>
    <property type="molecule type" value="Genomic_DNA"/>
</dbReference>
<evidence type="ECO:0000256" key="3">
    <source>
        <dbReference type="SAM" id="MobiDB-lite"/>
    </source>
</evidence>
<dbReference type="AlphaFoldDB" id="A0A8H6CI43"/>
<gene>
    <name evidence="5" type="ORF">HO133_000434</name>
</gene>